<dbReference type="SUPFAM" id="SSF103473">
    <property type="entry name" value="MFS general substrate transporter"/>
    <property type="match status" value="1"/>
</dbReference>
<dbReference type="InterPro" id="IPR011701">
    <property type="entry name" value="MFS"/>
</dbReference>
<keyword evidence="5 6" id="KW-0472">Membrane</keyword>
<dbReference type="PANTHER" id="PTHR43791:SF65">
    <property type="entry name" value="MAJOR FACILITATOR SUPERFAMILY (MFS) PROFILE DOMAIN-CONTAINING PROTEIN-RELATED"/>
    <property type="match status" value="1"/>
</dbReference>
<dbReference type="PANTHER" id="PTHR43791">
    <property type="entry name" value="PERMEASE-RELATED"/>
    <property type="match status" value="1"/>
</dbReference>
<feature type="transmembrane region" description="Helical" evidence="6">
    <location>
        <begin position="260"/>
        <end position="281"/>
    </location>
</feature>
<sequence length="593" mass="68143">MADRSRTSIASEAESEKKAAVVLENEKGANFDSSSLSDYDSVYGGVAAKLNIPDDWPELSSRAPEKYYFWSRSKKSDPLLDEIATQPSVFDDPDKCNYFRPIDNYENLHRFDPKFRWTWREERKVVRKVDLRIMTWVAVMFMALQLDRANISQAVADNMLDDLRFSTDVFNNGNTIFKVFFLICEVPSQLVSKKLGPDVWIPIQMISWSIVALSQFWLKDEAGFYITRALIGAWEGGFIADICLYLSYFYTSIELPVRLAYFWAALTTSEIIAAFMAFGILRMRGVLGYEGWRWLFLIEGCITVVIGLISFLLMPPSPTKTASWFRGKDGWFTAKEEAIIVNRVLRDDPNKGGMHNRQALDWKMLGKSFKDFDLWPIYIIGLLFGISAAPVDTYLTLTLRSLGFTTLQTTLLTLPKQFLGLFTLLAITYVSQRIDQRSILGIFGQVWVLALLIPLRIFDAGSNRWSKYAVTTILIGHPSTHAIQVAWTSRNSNSVRTRTLSAALYNMFVQLSGIISSYVYRSDDKPLYKRGNSVLIGIACLNIVNYIFVKFYYIFRNRQREKIWNQMTQEEKVQYTLTTKDEGSRRLDFRFAH</sequence>
<evidence type="ECO:0000256" key="1">
    <source>
        <dbReference type="ARBA" id="ARBA00004141"/>
    </source>
</evidence>
<comment type="subcellular location">
    <subcellularLocation>
        <location evidence="1">Membrane</location>
        <topology evidence="1">Multi-pass membrane protein</topology>
    </subcellularLocation>
</comment>
<evidence type="ECO:0000256" key="4">
    <source>
        <dbReference type="ARBA" id="ARBA00022989"/>
    </source>
</evidence>
<keyword evidence="4 6" id="KW-1133">Transmembrane helix</keyword>
<evidence type="ECO:0000256" key="2">
    <source>
        <dbReference type="ARBA" id="ARBA00022448"/>
    </source>
</evidence>
<feature type="transmembrane region" description="Helical" evidence="6">
    <location>
        <begin position="293"/>
        <end position="314"/>
    </location>
</feature>
<dbReference type="RefSeq" id="XP_064771495.1">
    <property type="nucleotide sequence ID" value="XM_064915166.1"/>
</dbReference>
<evidence type="ECO:0000256" key="3">
    <source>
        <dbReference type="ARBA" id="ARBA00022692"/>
    </source>
</evidence>
<feature type="transmembrane region" description="Helical" evidence="6">
    <location>
        <begin position="438"/>
        <end position="458"/>
    </location>
</feature>
<dbReference type="InterPro" id="IPR036259">
    <property type="entry name" value="MFS_trans_sf"/>
</dbReference>
<feature type="transmembrane region" description="Helical" evidence="6">
    <location>
        <begin position="375"/>
        <end position="397"/>
    </location>
</feature>
<protein>
    <submittedName>
        <fullName evidence="7">Major facilitator superfamily transporter</fullName>
    </submittedName>
</protein>
<dbReference type="Pfam" id="PF07690">
    <property type="entry name" value="MFS_1"/>
    <property type="match status" value="1"/>
</dbReference>
<dbReference type="Gene3D" id="1.20.1250.20">
    <property type="entry name" value="MFS general substrate transporter like domains"/>
    <property type="match status" value="2"/>
</dbReference>
<feature type="transmembrane region" description="Helical" evidence="6">
    <location>
        <begin position="230"/>
        <end position="248"/>
    </location>
</feature>
<comment type="caution">
    <text evidence="7">The sequence shown here is derived from an EMBL/GenBank/DDBJ whole genome shotgun (WGS) entry which is preliminary data.</text>
</comment>
<keyword evidence="8" id="KW-1185">Reference proteome</keyword>
<feature type="transmembrane region" description="Helical" evidence="6">
    <location>
        <begin position="532"/>
        <end position="555"/>
    </location>
</feature>
<name>A0ABR1FF38_9ASCO</name>
<reference evidence="7 8" key="1">
    <citation type="submission" date="2024-03" db="EMBL/GenBank/DDBJ databases">
        <title>Genome-scale model development and genomic sequencing of the oleaginous clade Lipomyces.</title>
        <authorList>
            <consortium name="Lawrence Berkeley National Laboratory"/>
            <person name="Czajka J.J."/>
            <person name="Han Y."/>
            <person name="Kim J."/>
            <person name="Mondo S.J."/>
            <person name="Hofstad B.A."/>
            <person name="Robles A."/>
            <person name="Haridas S."/>
            <person name="Riley R."/>
            <person name="LaButti K."/>
            <person name="Pangilinan J."/>
            <person name="Andreopoulos W."/>
            <person name="Lipzen A."/>
            <person name="Yan J."/>
            <person name="Wang M."/>
            <person name="Ng V."/>
            <person name="Grigoriev I.V."/>
            <person name="Spatafora J.W."/>
            <person name="Magnuson J.K."/>
            <person name="Baker S.E."/>
            <person name="Pomraning K.R."/>
        </authorList>
    </citation>
    <scope>NUCLEOTIDE SEQUENCE [LARGE SCALE GENOMIC DNA]</scope>
    <source>
        <strain evidence="7 8">Phaff 52-87</strain>
    </source>
</reference>
<gene>
    <name evidence="7" type="ORF">BZA70DRAFT_51277</name>
</gene>
<dbReference type="EMBL" id="JBBJBU010000001">
    <property type="protein sequence ID" value="KAK7208462.1"/>
    <property type="molecule type" value="Genomic_DNA"/>
</dbReference>
<evidence type="ECO:0000313" key="7">
    <source>
        <dbReference type="EMBL" id="KAK7208462.1"/>
    </source>
</evidence>
<feature type="transmembrane region" description="Helical" evidence="6">
    <location>
        <begin position="409"/>
        <end position="432"/>
    </location>
</feature>
<evidence type="ECO:0000313" key="8">
    <source>
        <dbReference type="Proteomes" id="UP001498771"/>
    </source>
</evidence>
<keyword evidence="3 6" id="KW-0812">Transmembrane</keyword>
<keyword evidence="2" id="KW-0813">Transport</keyword>
<feature type="transmembrane region" description="Helical" evidence="6">
    <location>
        <begin position="500"/>
        <end position="520"/>
    </location>
</feature>
<dbReference type="Proteomes" id="UP001498771">
    <property type="component" value="Unassembled WGS sequence"/>
</dbReference>
<accession>A0ABR1FF38</accession>
<evidence type="ECO:0000256" key="6">
    <source>
        <dbReference type="SAM" id="Phobius"/>
    </source>
</evidence>
<dbReference type="GeneID" id="90040678"/>
<evidence type="ECO:0000256" key="5">
    <source>
        <dbReference type="ARBA" id="ARBA00023136"/>
    </source>
</evidence>
<proteinExistence type="predicted"/>
<organism evidence="7 8">
    <name type="scientific">Myxozyma melibiosi</name>
    <dbReference type="NCBI Taxonomy" id="54550"/>
    <lineage>
        <taxon>Eukaryota</taxon>
        <taxon>Fungi</taxon>
        <taxon>Dikarya</taxon>
        <taxon>Ascomycota</taxon>
        <taxon>Saccharomycotina</taxon>
        <taxon>Lipomycetes</taxon>
        <taxon>Lipomycetales</taxon>
        <taxon>Lipomycetaceae</taxon>
        <taxon>Myxozyma</taxon>
    </lineage>
</organism>